<dbReference type="AlphaFoldDB" id="A0A4Y6PUP7"/>
<dbReference type="OrthoDB" id="5197601at2"/>
<name>A0A4Y6PUP7_PERCE</name>
<dbReference type="PANTHER" id="PTHR11820">
    <property type="entry name" value="ACYLPYRUVASE"/>
    <property type="match status" value="1"/>
</dbReference>
<dbReference type="GO" id="GO:0046872">
    <property type="term" value="F:metal ion binding"/>
    <property type="evidence" value="ECO:0007669"/>
    <property type="project" value="UniProtKB-KW"/>
</dbReference>
<protein>
    <submittedName>
        <fullName evidence="3">Fumarylacetoacetate hydrolase family protein</fullName>
    </submittedName>
</protein>
<dbReference type="SUPFAM" id="SSF56529">
    <property type="entry name" value="FAH"/>
    <property type="match status" value="1"/>
</dbReference>
<accession>A0A4Y6PUP7</accession>
<organism evidence="3 4">
    <name type="scientific">Persicimonas caeni</name>
    <dbReference type="NCBI Taxonomy" id="2292766"/>
    <lineage>
        <taxon>Bacteria</taxon>
        <taxon>Deltaproteobacteria</taxon>
        <taxon>Bradymonadales</taxon>
        <taxon>Bradymonadaceae</taxon>
        <taxon>Persicimonas</taxon>
    </lineage>
</organism>
<dbReference type="InterPro" id="IPR036663">
    <property type="entry name" value="Fumarylacetoacetase_C_sf"/>
</dbReference>
<evidence type="ECO:0000313" key="3">
    <source>
        <dbReference type="EMBL" id="QDG51829.1"/>
    </source>
</evidence>
<gene>
    <name evidence="3" type="ORF">FIV42_14080</name>
</gene>
<accession>A0A5B8Y5K1</accession>
<sequence>MSLFYRVIDPQTGHPTHAVVRDGRFCRVETPFEALVDVVHGDRELAVGDELGPEGELEVLAPVAPSKVVCIGLNYQKHAEEMNKTIPDEPLMFMKPPTAVIGPGDAIELPAQSELVHHEGELAVVIGKRSKRLEPEESSGVILGYTCANDVTARDIQRREKRYTRGKGFDTFCPLGPAVATADNFLPAEHTLVLQVDGQERQRSQLNDFIFGIEYVVAFVSQVMTLEAGDVILTGTPHGVGPLEPGNVVSVEIDGIGRLENPVE</sequence>
<keyword evidence="4" id="KW-1185">Reference proteome</keyword>
<keyword evidence="1" id="KW-0479">Metal-binding</keyword>
<dbReference type="EMBL" id="CP041186">
    <property type="protein sequence ID" value="QDG51829.1"/>
    <property type="molecule type" value="Genomic_DNA"/>
</dbReference>
<dbReference type="Pfam" id="PF01557">
    <property type="entry name" value="FAA_hydrolase"/>
    <property type="match status" value="1"/>
</dbReference>
<dbReference type="FunFam" id="3.90.850.10:FF:000002">
    <property type="entry name" value="2-hydroxyhepta-2,4-diene-1,7-dioate isomerase"/>
    <property type="match status" value="1"/>
</dbReference>
<dbReference type="InterPro" id="IPR011234">
    <property type="entry name" value="Fumarylacetoacetase-like_C"/>
</dbReference>
<dbReference type="RefSeq" id="WP_141198309.1">
    <property type="nucleotide sequence ID" value="NZ_CP041186.1"/>
</dbReference>
<dbReference type="Gene3D" id="3.90.850.10">
    <property type="entry name" value="Fumarylacetoacetase-like, C-terminal domain"/>
    <property type="match status" value="1"/>
</dbReference>
<keyword evidence="3" id="KW-0378">Hydrolase</keyword>
<evidence type="ECO:0000259" key="2">
    <source>
        <dbReference type="Pfam" id="PF01557"/>
    </source>
</evidence>
<dbReference type="Proteomes" id="UP000315995">
    <property type="component" value="Chromosome"/>
</dbReference>
<dbReference type="GO" id="GO:0016853">
    <property type="term" value="F:isomerase activity"/>
    <property type="evidence" value="ECO:0007669"/>
    <property type="project" value="UniProtKB-ARBA"/>
</dbReference>
<dbReference type="GO" id="GO:0018773">
    <property type="term" value="F:acetylpyruvate hydrolase activity"/>
    <property type="evidence" value="ECO:0007669"/>
    <property type="project" value="TreeGrafter"/>
</dbReference>
<evidence type="ECO:0000313" key="4">
    <source>
        <dbReference type="Proteomes" id="UP000315995"/>
    </source>
</evidence>
<dbReference type="PANTHER" id="PTHR11820:SF7">
    <property type="entry name" value="ACYLPYRUVASE FAHD1, MITOCHONDRIAL"/>
    <property type="match status" value="1"/>
</dbReference>
<feature type="domain" description="Fumarylacetoacetase-like C-terminal" evidence="2">
    <location>
        <begin position="67"/>
        <end position="263"/>
    </location>
</feature>
<proteinExistence type="predicted"/>
<evidence type="ECO:0000256" key="1">
    <source>
        <dbReference type="ARBA" id="ARBA00022723"/>
    </source>
</evidence>
<dbReference type="GO" id="GO:0019752">
    <property type="term" value="P:carboxylic acid metabolic process"/>
    <property type="evidence" value="ECO:0007669"/>
    <property type="project" value="UniProtKB-ARBA"/>
</dbReference>
<reference evidence="3 4" key="1">
    <citation type="submission" date="2019-06" db="EMBL/GenBank/DDBJ databases">
        <title>Persicimonas caeni gen. nov., sp. nov., a predatory bacterium isolated from solar saltern.</title>
        <authorList>
            <person name="Wang S."/>
        </authorList>
    </citation>
    <scope>NUCLEOTIDE SEQUENCE [LARGE SCALE GENOMIC DNA]</scope>
    <source>
        <strain evidence="3 4">YN101</strain>
    </source>
</reference>